<evidence type="ECO:0000259" key="8">
    <source>
        <dbReference type="Pfam" id="PF20684"/>
    </source>
</evidence>
<gene>
    <name evidence="9" type="ORF">NKR19_g10366</name>
</gene>
<feature type="transmembrane region" description="Helical" evidence="7">
    <location>
        <begin position="70"/>
        <end position="91"/>
    </location>
</feature>
<dbReference type="EMBL" id="JANBVN010000340">
    <property type="protein sequence ID" value="KAJ9129456.1"/>
    <property type="molecule type" value="Genomic_DNA"/>
</dbReference>
<evidence type="ECO:0000256" key="7">
    <source>
        <dbReference type="SAM" id="Phobius"/>
    </source>
</evidence>
<keyword evidence="3 7" id="KW-1133">Transmembrane helix</keyword>
<dbReference type="Pfam" id="PF20684">
    <property type="entry name" value="Fung_rhodopsin"/>
    <property type="match status" value="1"/>
</dbReference>
<feature type="transmembrane region" description="Helical" evidence="7">
    <location>
        <begin position="111"/>
        <end position="129"/>
    </location>
</feature>
<keyword evidence="10" id="KW-1185">Reference proteome</keyword>
<evidence type="ECO:0000313" key="10">
    <source>
        <dbReference type="Proteomes" id="UP001174691"/>
    </source>
</evidence>
<evidence type="ECO:0000256" key="1">
    <source>
        <dbReference type="ARBA" id="ARBA00004141"/>
    </source>
</evidence>
<feature type="transmembrane region" description="Helical" evidence="7">
    <location>
        <begin position="150"/>
        <end position="173"/>
    </location>
</feature>
<keyword evidence="2 7" id="KW-0812">Transmembrane</keyword>
<feature type="transmembrane region" description="Helical" evidence="7">
    <location>
        <begin position="37"/>
        <end position="58"/>
    </location>
</feature>
<organism evidence="9 10">
    <name type="scientific">Coniochaeta hoffmannii</name>
    <dbReference type="NCBI Taxonomy" id="91930"/>
    <lineage>
        <taxon>Eukaryota</taxon>
        <taxon>Fungi</taxon>
        <taxon>Dikarya</taxon>
        <taxon>Ascomycota</taxon>
        <taxon>Pezizomycotina</taxon>
        <taxon>Sordariomycetes</taxon>
        <taxon>Sordariomycetidae</taxon>
        <taxon>Coniochaetales</taxon>
        <taxon>Coniochaetaceae</taxon>
        <taxon>Coniochaeta</taxon>
    </lineage>
</organism>
<evidence type="ECO:0000256" key="4">
    <source>
        <dbReference type="ARBA" id="ARBA00023136"/>
    </source>
</evidence>
<dbReference type="InterPro" id="IPR052337">
    <property type="entry name" value="SAT4-like"/>
</dbReference>
<proteinExistence type="inferred from homology"/>
<evidence type="ECO:0000313" key="9">
    <source>
        <dbReference type="EMBL" id="KAJ9129456.1"/>
    </source>
</evidence>
<dbReference type="PANTHER" id="PTHR33048:SF47">
    <property type="entry name" value="INTEGRAL MEMBRANE PROTEIN-RELATED"/>
    <property type="match status" value="1"/>
</dbReference>
<dbReference type="PANTHER" id="PTHR33048">
    <property type="entry name" value="PTH11-LIKE INTEGRAL MEMBRANE PROTEIN (AFU_ORTHOLOGUE AFUA_5G11245)"/>
    <property type="match status" value="1"/>
</dbReference>
<reference evidence="9" key="1">
    <citation type="submission" date="2022-07" db="EMBL/GenBank/DDBJ databases">
        <title>Fungi with potential for degradation of polypropylene.</title>
        <authorList>
            <person name="Gostincar C."/>
        </authorList>
    </citation>
    <scope>NUCLEOTIDE SEQUENCE</scope>
    <source>
        <strain evidence="9">EXF-13287</strain>
    </source>
</reference>
<dbReference type="GO" id="GO:0016020">
    <property type="term" value="C:membrane"/>
    <property type="evidence" value="ECO:0007669"/>
    <property type="project" value="UniProtKB-SubCell"/>
</dbReference>
<feature type="domain" description="Rhodopsin" evidence="8">
    <location>
        <begin position="54"/>
        <end position="296"/>
    </location>
</feature>
<feature type="region of interest" description="Disordered" evidence="6">
    <location>
        <begin position="390"/>
        <end position="415"/>
    </location>
</feature>
<comment type="similarity">
    <text evidence="5">Belongs to the SAT4 family.</text>
</comment>
<comment type="subcellular location">
    <subcellularLocation>
        <location evidence="1">Membrane</location>
        <topology evidence="1">Multi-pass membrane protein</topology>
    </subcellularLocation>
</comment>
<feature type="transmembrane region" description="Helical" evidence="7">
    <location>
        <begin position="264"/>
        <end position="288"/>
    </location>
</feature>
<protein>
    <submittedName>
        <fullName evidence="9">Integral membrane protein PTH11</fullName>
    </submittedName>
</protein>
<feature type="compositionally biased region" description="Low complexity" evidence="6">
    <location>
        <begin position="393"/>
        <end position="404"/>
    </location>
</feature>
<evidence type="ECO:0000256" key="6">
    <source>
        <dbReference type="SAM" id="MobiDB-lite"/>
    </source>
</evidence>
<sequence>MSMSSEQLAALLAAPALEAPAGVTPEFGNPPNENGLAWFVTTFCMVIATLCLFVRMYAKVWVLKRVRAEEVLMVLAYGAYWGTAYAGYGMIYTPGYFVHQWNLRNGDLIRPLYLILIYGCSYSAVLPLLKTAILLDWCRIFVVVDRTKSFFWWGCMFIIAVQVIWGIACILLLNMQCVPHEAIWNFYLPSKCYDLKKVMLTSACVQVFTDWSMVLLPQRIIWGLQMNWQKKVGISVIFAVGLLASIAASLRLDTTITFAHAPDTIYFIAPLLFWACAEMTCGFFILCVPCLPSMIKESGLSGKIKNMLGISANSSSKPSNHDLVTFGGTGPASSNKKSKGGKSLNDTYYKIDEEDGGLPMGDLQTSESQERLHMQRVNNGGHIVRTTQVAVTSDSRSAQSASESGDNSMPWANVR</sequence>
<feature type="transmembrane region" description="Helical" evidence="7">
    <location>
        <begin position="232"/>
        <end position="252"/>
    </location>
</feature>
<dbReference type="InterPro" id="IPR049326">
    <property type="entry name" value="Rhodopsin_dom_fungi"/>
</dbReference>
<dbReference type="Proteomes" id="UP001174691">
    <property type="component" value="Unassembled WGS sequence"/>
</dbReference>
<name>A0AA38VAT4_9PEZI</name>
<accession>A0AA38VAT4</accession>
<comment type="caution">
    <text evidence="9">The sequence shown here is derived from an EMBL/GenBank/DDBJ whole genome shotgun (WGS) entry which is preliminary data.</text>
</comment>
<keyword evidence="4 7" id="KW-0472">Membrane</keyword>
<evidence type="ECO:0000256" key="2">
    <source>
        <dbReference type="ARBA" id="ARBA00022692"/>
    </source>
</evidence>
<dbReference type="AlphaFoldDB" id="A0AA38VAT4"/>
<feature type="region of interest" description="Disordered" evidence="6">
    <location>
        <begin position="314"/>
        <end position="346"/>
    </location>
</feature>
<evidence type="ECO:0000256" key="5">
    <source>
        <dbReference type="ARBA" id="ARBA00038359"/>
    </source>
</evidence>
<evidence type="ECO:0000256" key="3">
    <source>
        <dbReference type="ARBA" id="ARBA00022989"/>
    </source>
</evidence>